<dbReference type="InterPro" id="IPR011009">
    <property type="entry name" value="Kinase-like_dom_sf"/>
</dbReference>
<reference evidence="4" key="1">
    <citation type="submission" date="2023-10" db="EMBL/GenBank/DDBJ databases">
        <title>Genome assembly of Pristionchus species.</title>
        <authorList>
            <person name="Yoshida K."/>
            <person name="Sommer R.J."/>
        </authorList>
    </citation>
    <scope>NUCLEOTIDE SEQUENCE</scope>
    <source>
        <strain evidence="4">RS0144</strain>
    </source>
</reference>
<keyword evidence="5" id="KW-1185">Reference proteome</keyword>
<evidence type="ECO:0000256" key="1">
    <source>
        <dbReference type="ARBA" id="ARBA00022741"/>
    </source>
</evidence>
<dbReference type="PROSITE" id="PS50011">
    <property type="entry name" value="PROTEIN_KINASE_DOM"/>
    <property type="match status" value="1"/>
</dbReference>
<evidence type="ECO:0000256" key="2">
    <source>
        <dbReference type="ARBA" id="ARBA00022840"/>
    </source>
</evidence>
<dbReference type="InterPro" id="IPR000719">
    <property type="entry name" value="Prot_kinase_dom"/>
</dbReference>
<keyword evidence="2" id="KW-0067">ATP-binding</keyword>
<dbReference type="GO" id="GO:0004672">
    <property type="term" value="F:protein kinase activity"/>
    <property type="evidence" value="ECO:0007669"/>
    <property type="project" value="InterPro"/>
</dbReference>
<organism evidence="4 5">
    <name type="scientific">Pristionchus entomophagus</name>
    <dbReference type="NCBI Taxonomy" id="358040"/>
    <lineage>
        <taxon>Eukaryota</taxon>
        <taxon>Metazoa</taxon>
        <taxon>Ecdysozoa</taxon>
        <taxon>Nematoda</taxon>
        <taxon>Chromadorea</taxon>
        <taxon>Rhabditida</taxon>
        <taxon>Rhabditina</taxon>
        <taxon>Diplogasteromorpha</taxon>
        <taxon>Diplogasteroidea</taxon>
        <taxon>Neodiplogasteridae</taxon>
        <taxon>Pristionchus</taxon>
    </lineage>
</organism>
<dbReference type="PANTHER" id="PTHR24055">
    <property type="entry name" value="MITOGEN-ACTIVATED PROTEIN KINASE"/>
    <property type="match status" value="1"/>
</dbReference>
<dbReference type="Gene3D" id="1.10.510.10">
    <property type="entry name" value="Transferase(Phosphotransferase) domain 1"/>
    <property type="match status" value="1"/>
</dbReference>
<dbReference type="Proteomes" id="UP001432027">
    <property type="component" value="Unassembled WGS sequence"/>
</dbReference>
<name>A0AAV5SVA9_9BILA</name>
<dbReference type="SMART" id="SM00220">
    <property type="entry name" value="S_TKc"/>
    <property type="match status" value="1"/>
</dbReference>
<evidence type="ECO:0000259" key="3">
    <source>
        <dbReference type="PROSITE" id="PS50011"/>
    </source>
</evidence>
<evidence type="ECO:0000313" key="5">
    <source>
        <dbReference type="Proteomes" id="UP001432027"/>
    </source>
</evidence>
<dbReference type="GO" id="GO:0005524">
    <property type="term" value="F:ATP binding"/>
    <property type="evidence" value="ECO:0007669"/>
    <property type="project" value="UniProtKB-KW"/>
</dbReference>
<protein>
    <recommendedName>
        <fullName evidence="3">Protein kinase domain-containing protein</fullName>
    </recommendedName>
</protein>
<evidence type="ECO:0000313" key="4">
    <source>
        <dbReference type="EMBL" id="GMS87063.1"/>
    </source>
</evidence>
<dbReference type="EMBL" id="BTSX01000002">
    <property type="protein sequence ID" value="GMS87063.1"/>
    <property type="molecule type" value="Genomic_DNA"/>
</dbReference>
<feature type="non-terminal residue" evidence="4">
    <location>
        <position position="206"/>
    </location>
</feature>
<proteinExistence type="predicted"/>
<dbReference type="AlphaFoldDB" id="A0AAV5SVA9"/>
<feature type="domain" description="Protein kinase" evidence="3">
    <location>
        <begin position="1"/>
        <end position="206"/>
    </location>
</feature>
<dbReference type="Pfam" id="PF00069">
    <property type="entry name" value="Pkinase"/>
    <property type="match status" value="1"/>
</dbReference>
<keyword evidence="1" id="KW-0547">Nucleotide-binding</keyword>
<sequence>MARGGDSRSMWHFLVTEYAGSTLDKLVEDQIRRYHTRERHIHVTMQLIPNIMRDTLSALMYLKAANVLHRDLKPHNLAINSNGMTVVIDYGLARIKDDSSQLTAEAYTLQYAAPEVVFWQPGSYGREADIWSIGCILAELLTWELLFEKVPSKQMIILYTQLFGKISAEFMKKLKDPGVRAPMLIEKPRVDLHEYFKDKNNFIIER</sequence>
<accession>A0AAV5SVA9</accession>
<dbReference type="SUPFAM" id="SSF56112">
    <property type="entry name" value="Protein kinase-like (PK-like)"/>
    <property type="match status" value="1"/>
</dbReference>
<dbReference type="InterPro" id="IPR050117">
    <property type="entry name" value="MAPK"/>
</dbReference>
<gene>
    <name evidence="4" type="ORF">PENTCL1PPCAC_9238</name>
</gene>
<comment type="caution">
    <text evidence="4">The sequence shown here is derived from an EMBL/GenBank/DDBJ whole genome shotgun (WGS) entry which is preliminary data.</text>
</comment>